<dbReference type="SUPFAM" id="SSF56436">
    <property type="entry name" value="C-type lectin-like"/>
    <property type="match status" value="1"/>
</dbReference>
<dbReference type="InterPro" id="IPR016187">
    <property type="entry name" value="CTDL_fold"/>
</dbReference>
<keyword evidence="2" id="KW-0723">Serine/threonine-protein kinase</keyword>
<dbReference type="GO" id="GO:0004674">
    <property type="term" value="F:protein serine/threonine kinase activity"/>
    <property type="evidence" value="ECO:0007669"/>
    <property type="project" value="UniProtKB-KW"/>
</dbReference>
<dbReference type="InterPro" id="IPR027417">
    <property type="entry name" value="P-loop_NTPase"/>
</dbReference>
<dbReference type="Proteomes" id="UP000699042">
    <property type="component" value="Unassembled WGS sequence"/>
</dbReference>
<dbReference type="Pfam" id="PF00496">
    <property type="entry name" value="SBP_bac_5"/>
    <property type="match status" value="1"/>
</dbReference>
<reference evidence="2" key="1">
    <citation type="submission" date="2021-05" db="EMBL/GenBank/DDBJ databases">
        <title>Comparative genomics of three Colletotrichum scovillei strains and genetic complementation revealed genes involved fungal growth and virulence on chili pepper.</title>
        <authorList>
            <person name="Hsieh D.-K."/>
            <person name="Chuang S.-C."/>
            <person name="Chen C.-Y."/>
            <person name="Chao Y.-T."/>
            <person name="Lu M.-Y.J."/>
            <person name="Lee M.-H."/>
            <person name="Shih M.-C."/>
        </authorList>
    </citation>
    <scope>NUCLEOTIDE SEQUENCE</scope>
    <source>
        <strain evidence="2">Coll-153</strain>
    </source>
</reference>
<dbReference type="InterPro" id="IPR005532">
    <property type="entry name" value="SUMF_dom"/>
</dbReference>
<dbReference type="SUPFAM" id="SSF53850">
    <property type="entry name" value="Periplasmic binding protein-like II"/>
    <property type="match status" value="1"/>
</dbReference>
<protein>
    <submittedName>
        <fullName evidence="2">Serine/threonine protein kinase</fullName>
    </submittedName>
</protein>
<name>A0A9P7RI00_9PEZI</name>
<dbReference type="InterPro" id="IPR051043">
    <property type="entry name" value="Sulfatase_Mod_Factor_Kinase"/>
</dbReference>
<dbReference type="InterPro" id="IPR003593">
    <property type="entry name" value="AAA+_ATPase"/>
</dbReference>
<accession>A0A9P7RI00</accession>
<dbReference type="SMART" id="SM00382">
    <property type="entry name" value="AAA"/>
    <property type="match status" value="1"/>
</dbReference>
<proteinExistence type="predicted"/>
<dbReference type="Gene3D" id="3.10.105.10">
    <property type="entry name" value="Dipeptide-binding Protein, Domain 3"/>
    <property type="match status" value="1"/>
</dbReference>
<dbReference type="Gene3D" id="3.40.190.10">
    <property type="entry name" value="Periplasmic binding protein-like II"/>
    <property type="match status" value="1"/>
</dbReference>
<dbReference type="Pfam" id="PF03781">
    <property type="entry name" value="FGE-sulfatase"/>
    <property type="match status" value="1"/>
</dbReference>
<dbReference type="AlphaFoldDB" id="A0A9P7RI00"/>
<gene>
    <name evidence="2" type="ORF">JMJ77_006307</name>
</gene>
<dbReference type="EMBL" id="JAESDN010000001">
    <property type="protein sequence ID" value="KAG7058938.1"/>
    <property type="molecule type" value="Genomic_DNA"/>
</dbReference>
<dbReference type="PANTHER" id="PTHR23150:SF19">
    <property type="entry name" value="FORMYLGLYCINE-GENERATING ENZYME"/>
    <property type="match status" value="1"/>
</dbReference>
<feature type="domain" description="AAA+ ATPase" evidence="1">
    <location>
        <begin position="447"/>
        <end position="576"/>
    </location>
</feature>
<dbReference type="PANTHER" id="PTHR23150">
    <property type="entry name" value="SULFATASE MODIFYING FACTOR 1, 2"/>
    <property type="match status" value="1"/>
</dbReference>
<dbReference type="SUPFAM" id="SSF52540">
    <property type="entry name" value="P-loop containing nucleoside triphosphate hydrolases"/>
    <property type="match status" value="1"/>
</dbReference>
<dbReference type="Gene3D" id="3.90.76.10">
    <property type="entry name" value="Dipeptide-binding Protein, Domain 1"/>
    <property type="match status" value="1"/>
</dbReference>
<dbReference type="InterPro" id="IPR042095">
    <property type="entry name" value="SUMF_sf"/>
</dbReference>
<dbReference type="GO" id="GO:0120147">
    <property type="term" value="F:formylglycine-generating oxidase activity"/>
    <property type="evidence" value="ECO:0007669"/>
    <property type="project" value="TreeGrafter"/>
</dbReference>
<dbReference type="Gene3D" id="3.90.1580.10">
    <property type="entry name" value="paralog of FGE (formylglycine-generating enzyme)"/>
    <property type="match status" value="1"/>
</dbReference>
<dbReference type="InterPro" id="IPR000914">
    <property type="entry name" value="SBP_5_dom"/>
</dbReference>
<organism evidence="2 3">
    <name type="scientific">Colletotrichum scovillei</name>
    <dbReference type="NCBI Taxonomy" id="1209932"/>
    <lineage>
        <taxon>Eukaryota</taxon>
        <taxon>Fungi</taxon>
        <taxon>Dikarya</taxon>
        <taxon>Ascomycota</taxon>
        <taxon>Pezizomycotina</taxon>
        <taxon>Sordariomycetes</taxon>
        <taxon>Hypocreomycetidae</taxon>
        <taxon>Glomerellales</taxon>
        <taxon>Glomerellaceae</taxon>
        <taxon>Colletotrichum</taxon>
        <taxon>Colletotrichum acutatum species complex</taxon>
    </lineage>
</organism>
<dbReference type="InterPro" id="IPR049050">
    <property type="entry name" value="nSTAND3"/>
</dbReference>
<keyword evidence="2" id="KW-0808">Transferase</keyword>
<evidence type="ECO:0000313" key="2">
    <source>
        <dbReference type="EMBL" id="KAG7058938.1"/>
    </source>
</evidence>
<sequence length="1066" mass="118667">MTPEILRLSLENVDFRLPTQVTDDNSVTALKSLVFEPLLRWQPHGHVKPGLFDRWEHSPDARVWHFHIRDDAYFHDNQPCKAKDIVSYINGLLDSRDYFGMRWSYSRYFAQTKFSAEDDRTVKVTNAEPFADIEGVFCEFWPSRIDKNGKPVLGTGPFRVIEFERKDGTGRAALQRLNPMRHGSPHTIIATMEPDAAERLRLLRAGEVDAALNLERVDDLNLLDFDSAFRWGRVTSTLSAIYYLNCTEGIFASPDARLAVNLALDNDALVKEVYHGFAKSSATIVSPYHLGFPESRLQPIPYDPESARDLLKDFDKSTDLILRTPVYMPEHAQKISEFVASALEAVGFKVEIKVETNRPEYARQIGLRKEIGSLALFDSTPNSTFRVLDDKISILSNGTTLDLSNGYIPLLARYTFEDKAAQGLRKGKAGEEPENPIHFSVLELVRDNSILLLTGPSGSGKTTFAKHLSYGLASSGLSNTRPLSRNDLGDIKEEYWGTARLFPCYFSLSAIEDLEHLAEVTIPKLLSASDPRHEHLLIILDDLQNAGDESIFILARILPLLRERTFTKLLLLGDAGMLDRLSIPAEIVRHDLLPLLECQRREIVRLHLNLEPSTHITTGMGEAASNPALFALAIQANHSGNCAEELLDAWLSSTYSQPGAAALLAERAYKLITHGSLTVSPTETSLTSSQLNPASQSLAVERLLAARHLAGLAPRVAVKLFRDQPHASKHVLRSFLLRLSSSPKSAALVDGLLEGTPADATCERAALLVADLIPLSAEVESKVKELVLQVVEKGNLSAGEREKAGRVLSRYGDPRDLTGLVEVPAGSFTMGSESHPNSQPLYRISLERFRIGLYPVVNRDYGAFVRDTGRYWISPDGEDPERLNAPATDLTWHDARAYCQWLTERWRKEEKISPSEYVRLPSEPEWERAAKGGHDETGTEGLTFPWGSNWQEDAANGDETGFNTTCAVGLFPKGRSPYGCYDMAGHVWEWCSTLWGEDMATPAFHYPWRGDGRESLDASDHIRRLLRGGCFSSPKLKANCTYRGSLEPTGFWRGNGFRIVVASLGS</sequence>
<comment type="caution">
    <text evidence="2">The sequence shown here is derived from an EMBL/GenBank/DDBJ whole genome shotgun (WGS) entry which is preliminary data.</text>
</comment>
<evidence type="ECO:0000259" key="1">
    <source>
        <dbReference type="SMART" id="SM00382"/>
    </source>
</evidence>
<evidence type="ECO:0000313" key="3">
    <source>
        <dbReference type="Proteomes" id="UP000699042"/>
    </source>
</evidence>
<dbReference type="Pfam" id="PF20720">
    <property type="entry name" value="nSTAND3"/>
    <property type="match status" value="1"/>
</dbReference>
<keyword evidence="3" id="KW-1185">Reference proteome</keyword>
<keyword evidence="2" id="KW-0418">Kinase</keyword>